<dbReference type="AlphaFoldDB" id="A0A9P5NSQ6"/>
<organism evidence="1 2">
    <name type="scientific">Gymnopilus junonius</name>
    <name type="common">Spectacular rustgill mushroom</name>
    <name type="synonym">Gymnopilus spectabilis subsp. junonius</name>
    <dbReference type="NCBI Taxonomy" id="109634"/>
    <lineage>
        <taxon>Eukaryota</taxon>
        <taxon>Fungi</taxon>
        <taxon>Dikarya</taxon>
        <taxon>Basidiomycota</taxon>
        <taxon>Agaricomycotina</taxon>
        <taxon>Agaricomycetes</taxon>
        <taxon>Agaricomycetidae</taxon>
        <taxon>Agaricales</taxon>
        <taxon>Agaricineae</taxon>
        <taxon>Hymenogastraceae</taxon>
        <taxon>Gymnopilus</taxon>
    </lineage>
</organism>
<evidence type="ECO:0000313" key="1">
    <source>
        <dbReference type="EMBL" id="KAF8907830.1"/>
    </source>
</evidence>
<gene>
    <name evidence="1" type="ORF">CPB84DRAFT_238827</name>
</gene>
<name>A0A9P5NSQ6_GYMJU</name>
<dbReference type="Proteomes" id="UP000724874">
    <property type="component" value="Unassembled WGS sequence"/>
</dbReference>
<sequence length="61" mass="6895">MFSLSRHVHMHRSMLQHSEPRYPSAEICVTILSQCDCSLMHGSPAVVLLSKAESRSRMPLD</sequence>
<evidence type="ECO:0000313" key="2">
    <source>
        <dbReference type="Proteomes" id="UP000724874"/>
    </source>
</evidence>
<comment type="caution">
    <text evidence="1">The sequence shown here is derived from an EMBL/GenBank/DDBJ whole genome shotgun (WGS) entry which is preliminary data.</text>
</comment>
<proteinExistence type="predicted"/>
<reference evidence="1" key="1">
    <citation type="submission" date="2020-11" db="EMBL/GenBank/DDBJ databases">
        <authorList>
            <consortium name="DOE Joint Genome Institute"/>
            <person name="Ahrendt S."/>
            <person name="Riley R."/>
            <person name="Andreopoulos W."/>
            <person name="LaButti K."/>
            <person name="Pangilinan J."/>
            <person name="Ruiz-duenas F.J."/>
            <person name="Barrasa J.M."/>
            <person name="Sanchez-Garcia M."/>
            <person name="Camarero S."/>
            <person name="Miyauchi S."/>
            <person name="Serrano A."/>
            <person name="Linde D."/>
            <person name="Babiker R."/>
            <person name="Drula E."/>
            <person name="Ayuso-Fernandez I."/>
            <person name="Pacheco R."/>
            <person name="Padilla G."/>
            <person name="Ferreira P."/>
            <person name="Barriuso J."/>
            <person name="Kellner H."/>
            <person name="Castanera R."/>
            <person name="Alfaro M."/>
            <person name="Ramirez L."/>
            <person name="Pisabarro A.G."/>
            <person name="Kuo A."/>
            <person name="Tritt A."/>
            <person name="Lipzen A."/>
            <person name="He G."/>
            <person name="Yan M."/>
            <person name="Ng V."/>
            <person name="Cullen D."/>
            <person name="Martin F."/>
            <person name="Rosso M.-N."/>
            <person name="Henrissat B."/>
            <person name="Hibbett D."/>
            <person name="Martinez A.T."/>
            <person name="Grigoriev I.V."/>
        </authorList>
    </citation>
    <scope>NUCLEOTIDE SEQUENCE</scope>
    <source>
        <strain evidence="1">AH 44721</strain>
    </source>
</reference>
<dbReference type="EMBL" id="JADNYJ010000013">
    <property type="protein sequence ID" value="KAF8907830.1"/>
    <property type="molecule type" value="Genomic_DNA"/>
</dbReference>
<protein>
    <submittedName>
        <fullName evidence="1">Uncharacterized protein</fullName>
    </submittedName>
</protein>
<accession>A0A9P5NSQ6</accession>
<keyword evidence="2" id="KW-1185">Reference proteome</keyword>